<comment type="caution">
    <text evidence="2">The sequence shown here is derived from an EMBL/GenBank/DDBJ whole genome shotgun (WGS) entry which is preliminary data.</text>
</comment>
<gene>
    <name evidence="2" type="ORF">SALB_01088</name>
</gene>
<dbReference type="AlphaFoldDB" id="A0A059VYY5"/>
<dbReference type="InterPro" id="IPR025637">
    <property type="entry name" value="DUF4333"/>
</dbReference>
<dbReference type="RefSeq" id="WP_016575030.1">
    <property type="nucleotide sequence ID" value="NZ_BHXC01000006.1"/>
</dbReference>
<reference evidence="2 3" key="1">
    <citation type="journal article" date="2019" name="Microbiol. Resour. Announc.">
        <title>Draft Genome Sequence of the Most Traditional epsilon-Poly-l-Lysine Producer, Streptomyces albulus NBRC14147.</title>
        <authorList>
            <person name="Yamanaka K."/>
            <person name="Hamano Y."/>
        </authorList>
    </citation>
    <scope>NUCLEOTIDE SEQUENCE [LARGE SCALE GENOMIC DNA]</scope>
    <source>
        <strain evidence="2 3">NBRC 14147</strain>
    </source>
</reference>
<dbReference type="eggNOG" id="ENOG503293N">
    <property type="taxonomic scope" value="Bacteria"/>
</dbReference>
<dbReference type="EMBL" id="BHXC01000006">
    <property type="protein sequence ID" value="GCB88418.1"/>
    <property type="molecule type" value="Genomic_DNA"/>
</dbReference>
<name>A0A059VYY5_STRNR</name>
<evidence type="ECO:0000259" key="1">
    <source>
        <dbReference type="Pfam" id="PF14230"/>
    </source>
</evidence>
<accession>A0A059VYY5</accession>
<organism evidence="2 3">
    <name type="scientific">Streptomyces noursei</name>
    <name type="common">Streptomyces albulus</name>
    <dbReference type="NCBI Taxonomy" id="1971"/>
    <lineage>
        <taxon>Bacteria</taxon>
        <taxon>Bacillati</taxon>
        <taxon>Actinomycetota</taxon>
        <taxon>Actinomycetes</taxon>
        <taxon>Kitasatosporales</taxon>
        <taxon>Streptomycetaceae</taxon>
        <taxon>Streptomyces</taxon>
    </lineage>
</organism>
<sequence>MKRIIIALGAAAVLAAGVVTVVNMTGHGSVATASGAGSTVPRADLEERAAKDFPYRGADPDAVHCPSGLPAKKGAMVSCTAVFGQQSKTMEVSADKVDGDQVSLGFGLLERR</sequence>
<feature type="domain" description="DUF4333" evidence="1">
    <location>
        <begin position="32"/>
        <end position="99"/>
    </location>
</feature>
<evidence type="ECO:0000313" key="2">
    <source>
        <dbReference type="EMBL" id="GCB88418.1"/>
    </source>
</evidence>
<dbReference type="Pfam" id="PF14230">
    <property type="entry name" value="DUF4333"/>
    <property type="match status" value="1"/>
</dbReference>
<evidence type="ECO:0000313" key="3">
    <source>
        <dbReference type="Proteomes" id="UP000288351"/>
    </source>
</evidence>
<dbReference type="Proteomes" id="UP000288351">
    <property type="component" value="Unassembled WGS sequence"/>
</dbReference>
<protein>
    <recommendedName>
        <fullName evidence="1">DUF4333 domain-containing protein</fullName>
    </recommendedName>
</protein>
<proteinExistence type="predicted"/>